<feature type="binding site" evidence="9">
    <location>
        <position position="200"/>
    </location>
    <ligand>
        <name>Zn(2+)</name>
        <dbReference type="ChEBI" id="CHEBI:29105"/>
        <label>2</label>
    </ligand>
</feature>
<sequence length="235" mass="27642">MTEQLVKYMEKLDDLPPFICKSAEEMHELDEKVEKLVHEIELRVVAQVKNLKKFTKEQRMKYYKETQAMYKEVDKLSERKVKLAQKMYDAVDTHIKEMDQQITDFHEAQRKKYKAEHRVNPGPSKSTDSQRRRSNMSTIRVDKRKKPMDAKSSENVPFVDHFKQAPLTSVDMPVDPNEPTYCICHQVSFGQMVACDGPDCKNEWFHFQCVGLTSSPVGKWYCEQCKEARKKKIKQ</sequence>
<feature type="site" description="Histone H3K4me3 binding" evidence="8">
    <location>
        <position position="181"/>
    </location>
</feature>
<dbReference type="PROSITE" id="PS01359">
    <property type="entry name" value="ZF_PHD_1"/>
    <property type="match status" value="1"/>
</dbReference>
<comment type="caution">
    <text evidence="14">The sequence shown here is derived from an EMBL/GenBank/DDBJ whole genome shotgun (WGS) entry which is preliminary data.</text>
</comment>
<dbReference type="Pfam" id="PF23011">
    <property type="entry name" value="PHD-1st_NSD"/>
    <property type="match status" value="1"/>
</dbReference>
<feature type="binding site" evidence="9">
    <location>
        <position position="184"/>
    </location>
    <ligand>
        <name>Zn(2+)</name>
        <dbReference type="ChEBI" id="CHEBI:29105"/>
        <label>1</label>
    </ligand>
</feature>
<evidence type="ECO:0000256" key="7">
    <source>
        <dbReference type="ARBA" id="ARBA00023242"/>
    </source>
</evidence>
<evidence type="ECO:0000256" key="12">
    <source>
        <dbReference type="SAM" id="MobiDB-lite"/>
    </source>
</evidence>
<dbReference type="Gene3D" id="6.10.140.1740">
    <property type="match status" value="1"/>
</dbReference>
<dbReference type="InterPro" id="IPR011011">
    <property type="entry name" value="Znf_FYVE_PHD"/>
</dbReference>
<name>A0AAN8F592_TRICO</name>
<keyword evidence="4 10" id="KW-0863">Zinc-finger</keyword>
<dbReference type="GO" id="GO:0006325">
    <property type="term" value="P:chromatin organization"/>
    <property type="evidence" value="ECO:0007669"/>
    <property type="project" value="UniProtKB-KW"/>
</dbReference>
<comment type="subunit">
    <text evidence="11">Component of an histone acetyltransferase complex. Interacts with H3K4me3 and to a lesser extent with H3K4me2.</text>
</comment>
<dbReference type="SMART" id="SM01408">
    <property type="entry name" value="ING"/>
    <property type="match status" value="1"/>
</dbReference>
<comment type="function">
    <text evidence="11">Component of an histone acetyltransferase complex.</text>
</comment>
<feature type="site" description="Histone H3K4me3 binding" evidence="8">
    <location>
        <position position="196"/>
    </location>
</feature>
<feature type="domain" description="PHD-type" evidence="13">
    <location>
        <begin position="179"/>
        <end position="228"/>
    </location>
</feature>
<dbReference type="CDD" id="cd16859">
    <property type="entry name" value="ING_ING4_5"/>
    <property type="match status" value="1"/>
</dbReference>
<dbReference type="InterPro" id="IPR013083">
    <property type="entry name" value="Znf_RING/FYVE/PHD"/>
</dbReference>
<proteinExistence type="inferred from homology"/>
<evidence type="ECO:0000259" key="13">
    <source>
        <dbReference type="PROSITE" id="PS50016"/>
    </source>
</evidence>
<evidence type="ECO:0000313" key="14">
    <source>
        <dbReference type="EMBL" id="KAK5973410.1"/>
    </source>
</evidence>
<evidence type="ECO:0000256" key="10">
    <source>
        <dbReference type="PROSITE-ProRule" id="PRU00146"/>
    </source>
</evidence>
<evidence type="ECO:0000256" key="3">
    <source>
        <dbReference type="ARBA" id="ARBA00022723"/>
    </source>
</evidence>
<keyword evidence="6 11" id="KW-0156">Chromatin regulator</keyword>
<feature type="binding site" evidence="9">
    <location>
        <position position="209"/>
    </location>
    <ligand>
        <name>Zn(2+)</name>
        <dbReference type="ChEBI" id="CHEBI:29105"/>
        <label>1</label>
    </ligand>
</feature>
<dbReference type="Proteomes" id="UP001331761">
    <property type="component" value="Unassembled WGS sequence"/>
</dbReference>
<gene>
    <name evidence="14" type="ORF">GCK32_012925</name>
</gene>
<dbReference type="AlphaFoldDB" id="A0AAN8F592"/>
<dbReference type="InterPro" id="IPR019786">
    <property type="entry name" value="Zinc_finger_PHD-type_CS"/>
</dbReference>
<keyword evidence="15" id="KW-1185">Reference proteome</keyword>
<feature type="binding site" evidence="9">
    <location>
        <position position="222"/>
    </location>
    <ligand>
        <name>Zn(2+)</name>
        <dbReference type="ChEBI" id="CHEBI:29105"/>
        <label>2</label>
    </ligand>
</feature>
<dbReference type="PANTHER" id="PTHR10333:SF42">
    <property type="entry name" value="INHIBITOR OF GROWTH PROTEIN 5"/>
    <property type="match status" value="1"/>
</dbReference>
<dbReference type="InterPro" id="IPR001965">
    <property type="entry name" value="Znf_PHD"/>
</dbReference>
<dbReference type="PROSITE" id="PS50016">
    <property type="entry name" value="ZF_PHD_2"/>
    <property type="match status" value="1"/>
</dbReference>
<keyword evidence="7 11" id="KW-0539">Nucleus</keyword>
<dbReference type="EMBL" id="WIXE01015529">
    <property type="protein sequence ID" value="KAK5973410.1"/>
    <property type="molecule type" value="Genomic_DNA"/>
</dbReference>
<evidence type="ECO:0000256" key="6">
    <source>
        <dbReference type="ARBA" id="ARBA00022853"/>
    </source>
</evidence>
<dbReference type="Pfam" id="PF12998">
    <property type="entry name" value="ING"/>
    <property type="match status" value="1"/>
</dbReference>
<dbReference type="InterPro" id="IPR024610">
    <property type="entry name" value="ING_N_histone-binding"/>
</dbReference>
<dbReference type="InterPro" id="IPR059153">
    <property type="entry name" value="NSD_PHD-1st"/>
</dbReference>
<feature type="binding site" evidence="9">
    <location>
        <position position="225"/>
    </location>
    <ligand>
        <name>Zn(2+)</name>
        <dbReference type="ChEBI" id="CHEBI:29105"/>
        <label>2</label>
    </ligand>
</feature>
<dbReference type="InterPro" id="IPR019787">
    <property type="entry name" value="Znf_PHD-finger"/>
</dbReference>
<evidence type="ECO:0000256" key="4">
    <source>
        <dbReference type="ARBA" id="ARBA00022771"/>
    </source>
</evidence>
<dbReference type="FunFam" id="3.30.40.10:FF:000016">
    <property type="entry name" value="Inhibitor of growth protein"/>
    <property type="match status" value="1"/>
</dbReference>
<evidence type="ECO:0000256" key="8">
    <source>
        <dbReference type="PIRSR" id="PIRSR628651-50"/>
    </source>
</evidence>
<feature type="binding site" evidence="9">
    <location>
        <position position="206"/>
    </location>
    <ligand>
        <name>Zn(2+)</name>
        <dbReference type="ChEBI" id="CHEBI:29105"/>
        <label>1</label>
    </ligand>
</feature>
<dbReference type="GO" id="GO:0008270">
    <property type="term" value="F:zinc ion binding"/>
    <property type="evidence" value="ECO:0007669"/>
    <property type="project" value="UniProtKB-KW"/>
</dbReference>
<reference evidence="14 15" key="1">
    <citation type="submission" date="2019-10" db="EMBL/GenBank/DDBJ databases">
        <title>Assembly and Annotation for the nematode Trichostrongylus colubriformis.</title>
        <authorList>
            <person name="Martin J."/>
        </authorList>
    </citation>
    <scope>NUCLEOTIDE SEQUENCE [LARGE SCALE GENOMIC DNA]</scope>
    <source>
        <strain evidence="14">G859</strain>
        <tissue evidence="14">Whole worm</tissue>
    </source>
</reference>
<comment type="similarity">
    <text evidence="2 11">Belongs to the ING family.</text>
</comment>
<dbReference type="PANTHER" id="PTHR10333">
    <property type="entry name" value="INHIBITOR OF GROWTH PROTEIN"/>
    <property type="match status" value="1"/>
</dbReference>
<keyword evidence="3 9" id="KW-0479">Metal-binding</keyword>
<evidence type="ECO:0000256" key="11">
    <source>
        <dbReference type="RuleBase" id="RU361213"/>
    </source>
</evidence>
<dbReference type="CDD" id="cd15505">
    <property type="entry name" value="PHD_ING"/>
    <property type="match status" value="1"/>
</dbReference>
<dbReference type="InterPro" id="IPR028651">
    <property type="entry name" value="ING_fam"/>
</dbReference>
<dbReference type="Gene3D" id="3.30.40.10">
    <property type="entry name" value="Zinc/RING finger domain, C3HC4 (zinc finger)"/>
    <property type="match status" value="1"/>
</dbReference>
<evidence type="ECO:0000256" key="2">
    <source>
        <dbReference type="ARBA" id="ARBA00010210"/>
    </source>
</evidence>
<feature type="region of interest" description="Disordered" evidence="12">
    <location>
        <begin position="112"/>
        <end position="153"/>
    </location>
</feature>
<protein>
    <recommendedName>
        <fullName evidence="11">Inhibitor of growth protein</fullName>
    </recommendedName>
</protein>
<evidence type="ECO:0000256" key="5">
    <source>
        <dbReference type="ARBA" id="ARBA00022833"/>
    </source>
</evidence>
<evidence type="ECO:0000256" key="1">
    <source>
        <dbReference type="ARBA" id="ARBA00004123"/>
    </source>
</evidence>
<evidence type="ECO:0000256" key="9">
    <source>
        <dbReference type="PIRSR" id="PIRSR628651-51"/>
    </source>
</evidence>
<feature type="binding site" evidence="9">
    <location>
        <position position="182"/>
    </location>
    <ligand>
        <name>Zn(2+)</name>
        <dbReference type="ChEBI" id="CHEBI:29105"/>
        <label>1</label>
    </ligand>
</feature>
<accession>A0AAN8F592</accession>
<comment type="subcellular location">
    <subcellularLocation>
        <location evidence="1 11">Nucleus</location>
    </subcellularLocation>
</comment>
<keyword evidence="5 9" id="KW-0862">Zinc</keyword>
<dbReference type="GO" id="GO:0005634">
    <property type="term" value="C:nucleus"/>
    <property type="evidence" value="ECO:0007669"/>
    <property type="project" value="UniProtKB-SubCell"/>
</dbReference>
<dbReference type="SMART" id="SM00249">
    <property type="entry name" value="PHD"/>
    <property type="match status" value="1"/>
</dbReference>
<organism evidence="14 15">
    <name type="scientific">Trichostrongylus colubriformis</name>
    <name type="common">Black scour worm</name>
    <dbReference type="NCBI Taxonomy" id="6319"/>
    <lineage>
        <taxon>Eukaryota</taxon>
        <taxon>Metazoa</taxon>
        <taxon>Ecdysozoa</taxon>
        <taxon>Nematoda</taxon>
        <taxon>Chromadorea</taxon>
        <taxon>Rhabditida</taxon>
        <taxon>Rhabditina</taxon>
        <taxon>Rhabditomorpha</taxon>
        <taxon>Strongyloidea</taxon>
        <taxon>Trichostrongylidae</taxon>
        <taxon>Trichostrongylus</taxon>
    </lineage>
</organism>
<comment type="domain">
    <text evidence="11">The PHD-type zinc finger mediates the binding to H3K4me3.</text>
</comment>
<feature type="binding site" evidence="9">
    <location>
        <position position="195"/>
    </location>
    <ligand>
        <name>Zn(2+)</name>
        <dbReference type="ChEBI" id="CHEBI:29105"/>
        <label>2</label>
    </ligand>
</feature>
<feature type="site" description="Histone H3K4me3 binding" evidence="8">
    <location>
        <position position="204"/>
    </location>
</feature>
<evidence type="ECO:0000313" key="15">
    <source>
        <dbReference type="Proteomes" id="UP001331761"/>
    </source>
</evidence>
<dbReference type="SUPFAM" id="SSF57903">
    <property type="entry name" value="FYVE/PHD zinc finger"/>
    <property type="match status" value="1"/>
</dbReference>
<feature type="site" description="Histone H3K4me3 binding" evidence="8">
    <location>
        <position position="192"/>
    </location>
</feature>